<feature type="transmembrane region" description="Helical" evidence="1">
    <location>
        <begin position="81"/>
        <end position="99"/>
    </location>
</feature>
<feature type="transmembrane region" description="Helical" evidence="1">
    <location>
        <begin position="35"/>
        <end position="57"/>
    </location>
</feature>
<gene>
    <name evidence="2" type="ORF">C496_00610</name>
</gene>
<keyword evidence="1" id="KW-0812">Transmembrane</keyword>
<name>L9WA96_9EURY</name>
<evidence type="ECO:0000256" key="1">
    <source>
        <dbReference type="SAM" id="Phobius"/>
    </source>
</evidence>
<keyword evidence="1" id="KW-1133">Transmembrane helix</keyword>
<feature type="transmembrane region" description="Helical" evidence="1">
    <location>
        <begin position="139"/>
        <end position="160"/>
    </location>
</feature>
<dbReference type="AlphaFoldDB" id="L9WA96"/>
<keyword evidence="1" id="KW-0472">Membrane</keyword>
<feature type="transmembrane region" description="Helical" evidence="1">
    <location>
        <begin position="111"/>
        <end position="132"/>
    </location>
</feature>
<keyword evidence="3" id="KW-1185">Reference proteome</keyword>
<evidence type="ECO:0000313" key="2">
    <source>
        <dbReference type="EMBL" id="ELY46400.1"/>
    </source>
</evidence>
<dbReference type="EMBL" id="AOHW01000002">
    <property type="protein sequence ID" value="ELY46400.1"/>
    <property type="molecule type" value="Genomic_DNA"/>
</dbReference>
<reference evidence="2 3" key="1">
    <citation type="journal article" date="2014" name="PLoS Genet.">
        <title>Phylogenetically driven sequencing of extremely halophilic archaea reveals strategies for static and dynamic osmo-response.</title>
        <authorList>
            <person name="Becker E.A."/>
            <person name="Seitzer P.M."/>
            <person name="Tritt A."/>
            <person name="Larsen D."/>
            <person name="Krusor M."/>
            <person name="Yao A.I."/>
            <person name="Wu D."/>
            <person name="Madern D."/>
            <person name="Eisen J.A."/>
            <person name="Darling A.E."/>
            <person name="Facciotti M.T."/>
        </authorList>
    </citation>
    <scope>NUCLEOTIDE SEQUENCE [LARGE SCALE GENOMIC DNA]</scope>
    <source>
        <strain evidence="2 3">GA33</strain>
    </source>
</reference>
<evidence type="ECO:0000313" key="3">
    <source>
        <dbReference type="Proteomes" id="UP000011599"/>
    </source>
</evidence>
<protein>
    <submittedName>
        <fullName evidence="2">Uncharacterized protein</fullName>
    </submittedName>
</protein>
<organism evidence="2 3">
    <name type="scientific">Natronorubrum tibetense GA33</name>
    <dbReference type="NCBI Taxonomy" id="1114856"/>
    <lineage>
        <taxon>Archaea</taxon>
        <taxon>Methanobacteriati</taxon>
        <taxon>Methanobacteriota</taxon>
        <taxon>Stenosarchaea group</taxon>
        <taxon>Halobacteria</taxon>
        <taxon>Halobacteriales</taxon>
        <taxon>Natrialbaceae</taxon>
        <taxon>Natronorubrum</taxon>
    </lineage>
</organism>
<comment type="caution">
    <text evidence="2">The sequence shown here is derived from an EMBL/GenBank/DDBJ whole genome shotgun (WGS) entry which is preliminary data.</text>
</comment>
<proteinExistence type="predicted"/>
<dbReference type="OrthoDB" id="170118at2157"/>
<dbReference type="Proteomes" id="UP000011599">
    <property type="component" value="Unassembled WGS sequence"/>
</dbReference>
<dbReference type="eggNOG" id="arCOG13461">
    <property type="taxonomic scope" value="Archaea"/>
</dbReference>
<accession>L9WA96</accession>
<sequence length="170" mass="18926">MVIPFFMALFPAVWYINRNVTTERLPPYTEPTTELVAIAIGAAVFGSTVFAAVVALFRQQRSETEQYTLPYRQRVFQPDDTALAVFAIFIAVSLVWALIEMAGFGPAWLGELLQIMLTPIAIPLVVLAPLAIQFHWAVILGLVLCVLWMSLLGTVFSDIVHHRSLPLLNN</sequence>